<dbReference type="RefSeq" id="WP_342021000.1">
    <property type="nucleotide sequence ID" value="NZ_JBBYAK010000002.1"/>
</dbReference>
<dbReference type="InterPro" id="IPR046938">
    <property type="entry name" value="DNA_clamp_sf"/>
</dbReference>
<gene>
    <name evidence="2" type="ORF">NST17_19605</name>
</gene>
<dbReference type="SUPFAM" id="SSF55979">
    <property type="entry name" value="DNA clamp"/>
    <property type="match status" value="1"/>
</dbReference>
<dbReference type="Proteomes" id="UP001459714">
    <property type="component" value="Unassembled WGS sequence"/>
</dbReference>
<dbReference type="Pfam" id="PF02768">
    <property type="entry name" value="DNA_pol3_beta_3"/>
    <property type="match status" value="1"/>
</dbReference>
<feature type="domain" description="DNA polymerase III beta sliding clamp C-terminal" evidence="1">
    <location>
        <begin position="102"/>
        <end position="210"/>
    </location>
</feature>
<comment type="caution">
    <text evidence="2">The sequence shown here is derived from an EMBL/GenBank/DDBJ whole genome shotgun (WGS) entry which is preliminary data.</text>
</comment>
<proteinExistence type="predicted"/>
<protein>
    <recommendedName>
        <fullName evidence="1">DNA polymerase III beta sliding clamp C-terminal domain-containing protein</fullName>
    </recommendedName>
</protein>
<reference evidence="2 3" key="1">
    <citation type="submission" date="2024-03" db="EMBL/GenBank/DDBJ databases">
        <title>Bacilli Hybrid Assemblies.</title>
        <authorList>
            <person name="Kovac J."/>
        </authorList>
    </citation>
    <scope>NUCLEOTIDE SEQUENCE [LARGE SCALE GENOMIC DNA]</scope>
    <source>
        <strain evidence="2 3">FSL M8-0022</strain>
    </source>
</reference>
<evidence type="ECO:0000313" key="3">
    <source>
        <dbReference type="Proteomes" id="UP001459714"/>
    </source>
</evidence>
<accession>A0ABU9K2L3</accession>
<evidence type="ECO:0000259" key="1">
    <source>
        <dbReference type="Pfam" id="PF02768"/>
    </source>
</evidence>
<dbReference type="EMBL" id="JBBYAK010000002">
    <property type="protein sequence ID" value="MEL3959362.1"/>
    <property type="molecule type" value="Genomic_DNA"/>
</dbReference>
<name>A0ABU9K2L3_9BACI</name>
<dbReference type="InterPro" id="IPR022635">
    <property type="entry name" value="DNA_polIII_beta_C"/>
</dbReference>
<sequence length="224" mass="26132">MTTQTIKKQLTFNQAMTQFKKYVAKSDTRPALKYVQYHENDYLVATNGYVLLRIHTDYITDIPKDYATASLINPKTLEIRNDLKYPEVSRIIPNYRDSNINIVLNDNIKDLQDVLKQLKPIYKHSKNKVVKMELSKDKTILSSKGYDKDIEIYEEHILNNVYSDYDNLTISFNGDYFQNVLTVAKKFNGLTKNNSMLHFYSNVMPFLFTQPGVFDAIVMPVRTF</sequence>
<organism evidence="2 3">
    <name type="scientific">Caldifermentibacillus hisashii</name>
    <dbReference type="NCBI Taxonomy" id="996558"/>
    <lineage>
        <taxon>Bacteria</taxon>
        <taxon>Bacillati</taxon>
        <taxon>Bacillota</taxon>
        <taxon>Bacilli</taxon>
        <taxon>Bacillales</taxon>
        <taxon>Bacillaceae</taxon>
        <taxon>Caldifermentibacillus</taxon>
    </lineage>
</organism>
<keyword evidence="3" id="KW-1185">Reference proteome</keyword>
<dbReference type="Gene3D" id="3.70.10.10">
    <property type="match status" value="1"/>
</dbReference>
<evidence type="ECO:0000313" key="2">
    <source>
        <dbReference type="EMBL" id="MEL3959362.1"/>
    </source>
</evidence>